<dbReference type="PROSITE" id="PS00910">
    <property type="entry name" value="UPF0029"/>
    <property type="match status" value="1"/>
</dbReference>
<evidence type="ECO:0000256" key="9">
    <source>
        <dbReference type="ARBA" id="ARBA00022898"/>
    </source>
</evidence>
<feature type="compositionally biased region" description="Polar residues" evidence="11">
    <location>
        <begin position="758"/>
        <end position="767"/>
    </location>
</feature>
<reference evidence="14" key="1">
    <citation type="submission" date="2015-09" db="EMBL/GenBank/DDBJ databases">
        <authorList>
            <person name="Fill T.P."/>
            <person name="Baretta J.F."/>
            <person name="de Almeida L.G."/>
            <person name="Rocha M."/>
            <person name="de Souza D.H."/>
            <person name="Malavazi I."/>
            <person name="Cerdeira L.T."/>
            <person name="Hong H."/>
            <person name="Samborskyy M."/>
            <person name="de Vasconcelos A.T."/>
            <person name="Leadlay P."/>
            <person name="Rodrigues-Filho E."/>
        </authorList>
    </citation>
    <scope>NUCLEOTIDE SEQUENCE [LARGE SCALE GENOMIC DNA]</scope>
    <source>
        <strain evidence="14">LaBioMMi 136</strain>
    </source>
</reference>
<dbReference type="SUPFAM" id="SSF53383">
    <property type="entry name" value="PLP-dependent transferases"/>
    <property type="match status" value="1"/>
</dbReference>
<name>A0A1S9RK32_PENBI</name>
<dbReference type="PANTHER" id="PTHR42790:SF1">
    <property type="entry name" value="AROMATIC AMINO ACID AMINOTRANSFERASE, HYPOTHETICAL (EUROFUNG)"/>
    <property type="match status" value="1"/>
</dbReference>
<dbReference type="InterPro" id="IPR020569">
    <property type="entry name" value="UPF0029_Impact_CS"/>
</dbReference>
<evidence type="ECO:0000256" key="3">
    <source>
        <dbReference type="ARBA" id="ARBA00007441"/>
    </source>
</evidence>
<organism evidence="13 14">
    <name type="scientific">Penicillium brasilianum</name>
    <dbReference type="NCBI Taxonomy" id="104259"/>
    <lineage>
        <taxon>Eukaryota</taxon>
        <taxon>Fungi</taxon>
        <taxon>Dikarya</taxon>
        <taxon>Ascomycota</taxon>
        <taxon>Pezizomycotina</taxon>
        <taxon>Eurotiomycetes</taxon>
        <taxon>Eurotiomycetidae</taxon>
        <taxon>Eurotiales</taxon>
        <taxon>Aspergillaceae</taxon>
        <taxon>Penicillium</taxon>
    </lineage>
</organism>
<feature type="region of interest" description="Disordered" evidence="11">
    <location>
        <begin position="654"/>
        <end position="673"/>
    </location>
</feature>
<evidence type="ECO:0000256" key="6">
    <source>
        <dbReference type="ARBA" id="ARBA00022576"/>
    </source>
</evidence>
<dbReference type="InterPro" id="IPR004839">
    <property type="entry name" value="Aminotransferase_I/II_large"/>
</dbReference>
<keyword evidence="5" id="KW-0678">Repressor</keyword>
<dbReference type="Proteomes" id="UP000190744">
    <property type="component" value="Unassembled WGS sequence"/>
</dbReference>
<keyword evidence="10" id="KW-0346">Stress response</keyword>
<dbReference type="Gene3D" id="3.10.110.10">
    <property type="entry name" value="Ubiquitin Conjugating Enzyme"/>
    <property type="match status" value="1"/>
</dbReference>
<dbReference type="PROSITE" id="PS50908">
    <property type="entry name" value="RWD"/>
    <property type="match status" value="1"/>
</dbReference>
<sequence length="961" mass="106692">MTAITSPQPLDLSHHYSYASKNRNPSSVKSFYKYFSIPGIANFAGGLPHPSYFPYDTLEAAVARPQRLQPSNKDDTKADRLLIPKAVDTPDLTRKIDLTTALQYGVAEGYPPIVSFLRQFVRDHLHPNVPYEGGPEVIMSCGNTDGFSKAIELFTNIWNPDRDWIQQREGVLCEEFTYMNAIQTIRPRGLNTVTVAVDSQGMLASGKGGLADVLENWDFRRGRRPHLMYTVTIGQNPTGGNLSIERRQEIYALCQKYDVIIVEDDPYWNLQFPSAYEMEARYRGASTEATPYNRSYNAEGRSSGYAFLDSLVPSYLSIDTEGRVVRLDTFSKTIAPGSRLGWITAQPAVIERITRITEVTTQQPSGFVQSIIAQTIIGEQLKENGAFGLKKQDVHSWRMDGWVRWLEGLRGGYERRMNDMCTILEENKFLFSEQSEVSPSADHVNGWEVVDRVQMYDFVWPKGGMFAWVEIRFETHPLRAKYSEQRLSKAFWIYLTKKPHLCLVAPGQIFAAGPKSVEKEHRFIRVAFAPMDAEDVSSFTRRLVGGFRSFWKRENLDGLDDGDDETLAMRSMQLELGERAQAPYKDALLPEEFGVGIRFLRTRRGIRIAIFTSPVTQTMSALDDLPNRELAEEIEAINAIYEPDTVTVTRAPTAQSTSTLDLGSSGSPSDDAQTTVTLQIPGQSDLSFRLGFGATYPETQPIVLGTASTAARGEGKIAVDVLEDIVQRTWQPGAVCLFDVISEAVEVFPELNIGGAKDNTQIKTTAPSGTTGHTSSQTTSSNGAATKQATESFASLSLQDTVGLENPPDWILSDVVTEKKSVFLARAVRVTSLAQAQTFLDHLTATDKKVAVATHNISAWRIKQKKEADSKSTDSDAAETVVQDYDDDGETAAGARLLHVMQLMDVWNVLVVVSRWYGGIHLGPARFRLINDVGRDALVKGGFTQDDNTAATEKGKKKGKK</sequence>
<dbReference type="AlphaFoldDB" id="A0A1S9RK32"/>
<comment type="cofactor">
    <cofactor evidence="1">
        <name>pyridoxal 5'-phosphate</name>
        <dbReference type="ChEBI" id="CHEBI:597326"/>
    </cofactor>
</comment>
<keyword evidence="6 13" id="KW-0032">Aminotransferase</keyword>
<evidence type="ECO:0000256" key="5">
    <source>
        <dbReference type="ARBA" id="ARBA00022491"/>
    </source>
</evidence>
<evidence type="ECO:0000313" key="13">
    <source>
        <dbReference type="EMBL" id="OOQ85650.1"/>
    </source>
</evidence>
<dbReference type="InterPro" id="IPR020568">
    <property type="entry name" value="Ribosomal_Su5_D2-typ_SF"/>
</dbReference>
<evidence type="ECO:0000256" key="7">
    <source>
        <dbReference type="ARBA" id="ARBA00022679"/>
    </source>
</evidence>
<feature type="domain" description="RWD" evidence="12">
    <location>
        <begin position="632"/>
        <end position="751"/>
    </location>
</feature>
<dbReference type="GO" id="GO:0005737">
    <property type="term" value="C:cytoplasm"/>
    <property type="evidence" value="ECO:0007669"/>
    <property type="project" value="UniProtKB-SubCell"/>
</dbReference>
<dbReference type="Pfam" id="PF01205">
    <property type="entry name" value="Impact_N"/>
    <property type="match status" value="1"/>
</dbReference>
<dbReference type="GO" id="GO:0030170">
    <property type="term" value="F:pyridoxal phosphate binding"/>
    <property type="evidence" value="ECO:0007669"/>
    <property type="project" value="InterPro"/>
</dbReference>
<feature type="compositionally biased region" description="Low complexity" evidence="11">
    <location>
        <begin position="768"/>
        <end position="781"/>
    </location>
</feature>
<keyword evidence="9" id="KW-0663">Pyridoxal phosphate</keyword>
<evidence type="ECO:0000256" key="10">
    <source>
        <dbReference type="ARBA" id="ARBA00023016"/>
    </source>
</evidence>
<protein>
    <submittedName>
        <fullName evidence="13">Aromatic amino acid aminotransferase</fullName>
    </submittedName>
</protein>
<accession>A0A1S9RK32</accession>
<dbReference type="PANTHER" id="PTHR42790">
    <property type="entry name" value="AMINOTRANSFERASE"/>
    <property type="match status" value="1"/>
</dbReference>
<evidence type="ECO:0000256" key="2">
    <source>
        <dbReference type="ARBA" id="ARBA00004496"/>
    </source>
</evidence>
<dbReference type="Pfam" id="PF00155">
    <property type="entry name" value="Aminotran_1_2"/>
    <property type="match status" value="1"/>
</dbReference>
<dbReference type="InterPro" id="IPR015424">
    <property type="entry name" value="PyrdxlP-dep_Trfase"/>
</dbReference>
<gene>
    <name evidence="13" type="ORF">PEBR_25598</name>
</gene>
<evidence type="ECO:0000256" key="1">
    <source>
        <dbReference type="ARBA" id="ARBA00001933"/>
    </source>
</evidence>
<feature type="compositionally biased region" description="Low complexity" evidence="11">
    <location>
        <begin position="656"/>
        <end position="670"/>
    </location>
</feature>
<dbReference type="SUPFAM" id="SSF54211">
    <property type="entry name" value="Ribosomal protein S5 domain 2-like"/>
    <property type="match status" value="1"/>
</dbReference>
<evidence type="ECO:0000256" key="4">
    <source>
        <dbReference type="ARBA" id="ARBA00022490"/>
    </source>
</evidence>
<dbReference type="SUPFAM" id="SSF54495">
    <property type="entry name" value="UBC-like"/>
    <property type="match status" value="1"/>
</dbReference>
<proteinExistence type="inferred from homology"/>
<dbReference type="InterPro" id="IPR006575">
    <property type="entry name" value="RWD_dom"/>
</dbReference>
<dbReference type="EMBL" id="LJBN01000167">
    <property type="protein sequence ID" value="OOQ85650.1"/>
    <property type="molecule type" value="Genomic_DNA"/>
</dbReference>
<dbReference type="InterPro" id="IPR050859">
    <property type="entry name" value="Class-I_PLP-dep_aminotransf"/>
</dbReference>
<evidence type="ECO:0000313" key="14">
    <source>
        <dbReference type="Proteomes" id="UP000190744"/>
    </source>
</evidence>
<dbReference type="GO" id="GO:0006417">
    <property type="term" value="P:regulation of translation"/>
    <property type="evidence" value="ECO:0007669"/>
    <property type="project" value="UniProtKB-KW"/>
</dbReference>
<feature type="region of interest" description="Disordered" evidence="11">
    <location>
        <begin position="758"/>
        <end position="786"/>
    </location>
</feature>
<dbReference type="InterPro" id="IPR016135">
    <property type="entry name" value="UBQ-conjugating_enzyme/RWD"/>
</dbReference>
<dbReference type="InterPro" id="IPR036956">
    <property type="entry name" value="Impact_N_sf"/>
</dbReference>
<dbReference type="Gene3D" id="3.30.230.30">
    <property type="entry name" value="Impact, N-terminal domain"/>
    <property type="match status" value="1"/>
</dbReference>
<keyword evidence="7 13" id="KW-0808">Transferase</keyword>
<dbReference type="GO" id="GO:1901605">
    <property type="term" value="P:alpha-amino acid metabolic process"/>
    <property type="evidence" value="ECO:0007669"/>
    <property type="project" value="TreeGrafter"/>
</dbReference>
<dbReference type="Pfam" id="PF05773">
    <property type="entry name" value="RWD"/>
    <property type="match status" value="1"/>
</dbReference>
<dbReference type="InterPro" id="IPR015421">
    <property type="entry name" value="PyrdxlP-dep_Trfase_major"/>
</dbReference>
<comment type="similarity">
    <text evidence="3">Belongs to the class-I pyridoxal-phosphate-dependent aminotransferase family.</text>
</comment>
<keyword evidence="4" id="KW-0963">Cytoplasm</keyword>
<dbReference type="CDD" id="cd00609">
    <property type="entry name" value="AAT_like"/>
    <property type="match status" value="1"/>
</dbReference>
<evidence type="ECO:0000256" key="8">
    <source>
        <dbReference type="ARBA" id="ARBA00022845"/>
    </source>
</evidence>
<comment type="subcellular location">
    <subcellularLocation>
        <location evidence="2">Cytoplasm</location>
    </subcellularLocation>
</comment>
<dbReference type="GO" id="GO:0008483">
    <property type="term" value="F:transaminase activity"/>
    <property type="evidence" value="ECO:0007669"/>
    <property type="project" value="UniProtKB-KW"/>
</dbReference>
<evidence type="ECO:0000256" key="11">
    <source>
        <dbReference type="SAM" id="MobiDB-lite"/>
    </source>
</evidence>
<keyword evidence="8" id="KW-0810">Translation regulation</keyword>
<dbReference type="Gene3D" id="3.40.640.10">
    <property type="entry name" value="Type I PLP-dependent aspartate aminotransferase-like (Major domain)"/>
    <property type="match status" value="1"/>
</dbReference>
<dbReference type="CDD" id="cd23822">
    <property type="entry name" value="RWD_ScYIH1-like"/>
    <property type="match status" value="1"/>
</dbReference>
<dbReference type="InterPro" id="IPR001498">
    <property type="entry name" value="Impact_N"/>
</dbReference>
<comment type="caution">
    <text evidence="13">The sequence shown here is derived from an EMBL/GenBank/DDBJ whole genome shotgun (WGS) entry which is preliminary data.</text>
</comment>
<evidence type="ECO:0000259" key="12">
    <source>
        <dbReference type="PROSITE" id="PS50908"/>
    </source>
</evidence>